<accession>A8XM34</accession>
<feature type="coiled-coil region" evidence="1">
    <location>
        <begin position="1267"/>
        <end position="1319"/>
    </location>
</feature>
<proteinExistence type="predicted"/>
<protein>
    <submittedName>
        <fullName evidence="4">Protein CBR-TAG-241</fullName>
    </submittedName>
</protein>
<gene>
    <name evidence="4" type="primary">Cbr-tag-241</name>
    <name evidence="6" type="ORF">CBG15585</name>
    <name evidence="4" type="ORF">CBG_15585</name>
</gene>
<dbReference type="InParanoid" id="A8XM34"/>
<sequence>MQLAMLLKAFLVSTTLIFFRGSKKCVDMGNQITCSPPDDRDAVSISSYYSVTSNNNNVNLTDRSTRGVENGRKVKIRQLKDDTEALSVSSYLSATSKGMSSTKSCESVNDTKSMVTAFSGSICEEERAITPTENETEYIQTLKEEISQLRDINHSLKEEKAQWALRQRLQNAEQSESSLINMLEERLNQAENQIQDYRDENTVLKCELRELQETTFATSDEKLREKIKTTEGLCDELMEENEQLKAEVKDLQQEIEEMQDQYREEEIEEFRELQRELELNAKNCRVLQFKLRKTERCREQAEAEKMHSEKKLDEYMNSCPEAVAASIKSDSAKVKDLEYEIRVAKEVSVRLHNELEQTEEKRCKLEDEVFYLKEKVREIQTQNKWREARNKTDIAVVSRTKTKRLSAEIAASVPNIPENEMSKELRDALEREIDLREQMRFSEEDLKRTQIRLQDIENENEELLKKLSKASKLRPPMIRSARLVTADGNAHLQLELAESQVQHLNTKIERLEKTNDHLNKKIVELEADCKRGGPTSTHSKNGGFKLTQEMEKDMSKMIGTISELERKNLELTTQVKQLETKSAPKPNFVVPSGTTTTELRKEQEKRKALEAQVNELKTTVFKSDNQKVISLATKIEQLNGQLQMVNERGNTLHKKQIKDGEMSYADELKRRIEDLEKQLSEKLATDSVSELQGKIPTIDEIEQCCEVLAAVETQTGRLCKQFEKIDHAQKDERRRSLSKDSGAAIIVELANVMQEMKNVHQKLDNIKSVTPNTGLSVKRVPSKENILDAKCAKCDQLQATIEEQTNEISFYKKKNKDLTNQVLQTEDRWTIEIEKQRQIFEKEIKTLGIRIADAKRQNDELSELLESKSTTLIEKTRSLEEQEERNKKLRAEAELLRKDMQDMETDKKTVKEFEIKYKKLESIFEAEREKMNGERNRSKNELAAMKKMKDDVEEHLSTLHNSELRIKLTEDQKKSEVSWKNEKSKLEKDIALLKKQLPDEHEMKESCKEKFHLTHNLKGTETMGSLWYKAIQEYKILNSGYKIPISQNSFSGEPSPLRRQDSEKMLVLELKKQISILEKRIADADSSLEDCKIQNAELKDQLSKVQTGWDKDKEAFQHKTRKSEKLRTVEIDAMQQKFSSRMRIMEDTNKALHSQVITNILVLARRERDTNKDALANFEKQVADERNSLKVKEKTASESTEKVKELQNRLATKEEELERLNTDLRLTKEARKADQILWNIDRARNRNEKIDNTDSVETIRKQYRDCEAFYSKEMDRLNDKITEITAEKNRQKNEAQKTIRVLGEQIRVLEIEQKNLSQNKDSQQVVKEMIESERERLQQIVHLNELQKLTRKYRLSSIIDQLAYVSEATRKTSRENEPDGIRYIINQLTVLRDDEAANNLNPDERAGSVLGEKASNGYAPSISECGEGTYDNISQSSFSIRSVNSAPLRHAYRHANLPIPTTTASVSTTISETEPYYSKPEKLNVISNYTAKRSFSTESSSGFDKYGRPSRRGLYHEPSSSNNLNVPGRKTSNEEYSMGRAASFDNRSQYSEDDTTEDGRGSRPNSTGANILYRVRREELARGGQPSVKLMAKAFEAIDEPRTDKRGFFGIRKSRSVETTQNGKQSKFEEAANSALMHSLGQVEEGVSSNYATLPRGGRNPFKNMGSRLVERVRRSLSRSSRQSRDSDREDEIEVQVYKKPEKPISSPKKTKKKSAESKARKNSSNILS</sequence>
<evidence type="ECO:0000256" key="3">
    <source>
        <dbReference type="SAM" id="SignalP"/>
    </source>
</evidence>
<feature type="region of interest" description="Disordered" evidence="2">
    <location>
        <begin position="1496"/>
        <end position="1571"/>
    </location>
</feature>
<dbReference type="PANTHER" id="PTHR15742">
    <property type="entry name" value="GIRDIN"/>
    <property type="match status" value="1"/>
</dbReference>
<dbReference type="InterPro" id="IPR049885">
    <property type="entry name" value="MTCL1-3"/>
</dbReference>
<organism evidence="4 5">
    <name type="scientific">Caenorhabditis briggsae</name>
    <dbReference type="NCBI Taxonomy" id="6238"/>
    <lineage>
        <taxon>Eukaryota</taxon>
        <taxon>Metazoa</taxon>
        <taxon>Ecdysozoa</taxon>
        <taxon>Nematoda</taxon>
        <taxon>Chromadorea</taxon>
        <taxon>Rhabditida</taxon>
        <taxon>Rhabditina</taxon>
        <taxon>Rhabditomorpha</taxon>
        <taxon>Rhabditoidea</taxon>
        <taxon>Rhabditidae</taxon>
        <taxon>Peloderinae</taxon>
        <taxon>Caenorhabditis</taxon>
    </lineage>
</organism>
<evidence type="ECO:0000313" key="6">
    <source>
        <dbReference type="WormBase" id="CBG15585a"/>
    </source>
</evidence>
<dbReference type="CTD" id="8587441"/>
<dbReference type="FunCoup" id="A8XM34">
    <property type="interactions" value="1017"/>
</dbReference>
<keyword evidence="5" id="KW-1185">Reference proteome</keyword>
<dbReference type="GeneID" id="8587441"/>
<evidence type="ECO:0000313" key="4">
    <source>
        <dbReference type="EMBL" id="CAP33709.2"/>
    </source>
</evidence>
<evidence type="ECO:0000256" key="1">
    <source>
        <dbReference type="SAM" id="Coils"/>
    </source>
</evidence>
<feature type="coiled-coil region" evidence="1">
    <location>
        <begin position="439"/>
        <end position="619"/>
    </location>
</feature>
<feature type="coiled-coil region" evidence="1">
    <location>
        <begin position="1067"/>
        <end position="1101"/>
    </location>
</feature>
<dbReference type="PANTHER" id="PTHR15742:SF5">
    <property type="entry name" value="GIRDIN"/>
    <property type="match status" value="1"/>
</dbReference>
<evidence type="ECO:0000313" key="5">
    <source>
        <dbReference type="Proteomes" id="UP000008549"/>
    </source>
</evidence>
<dbReference type="eggNOG" id="KOG4787">
    <property type="taxonomic scope" value="Eukaryota"/>
</dbReference>
<dbReference type="WormBase" id="CBG15585a">
    <property type="protein sequence ID" value="CBP46356"/>
    <property type="gene ID" value="WBGene00035775"/>
</dbReference>
<keyword evidence="1" id="KW-0175">Coiled coil</keyword>
<dbReference type="OMA" id="AESQVQH"/>
<reference evidence="4 5" key="1">
    <citation type="journal article" date="2003" name="PLoS Biol.">
        <title>The genome sequence of Caenorhabditis briggsae: a platform for comparative genomics.</title>
        <authorList>
            <person name="Stein L.D."/>
            <person name="Bao Z."/>
            <person name="Blasiar D."/>
            <person name="Blumenthal T."/>
            <person name="Brent M.R."/>
            <person name="Chen N."/>
            <person name="Chinwalla A."/>
            <person name="Clarke L."/>
            <person name="Clee C."/>
            <person name="Coghlan A."/>
            <person name="Coulson A."/>
            <person name="D'Eustachio P."/>
            <person name="Fitch D.H."/>
            <person name="Fulton L.A."/>
            <person name="Fulton R.E."/>
            <person name="Griffiths-Jones S."/>
            <person name="Harris T.W."/>
            <person name="Hillier L.W."/>
            <person name="Kamath R."/>
            <person name="Kuwabara P.E."/>
            <person name="Mardis E.R."/>
            <person name="Marra M.A."/>
            <person name="Miner T.L."/>
            <person name="Minx P."/>
            <person name="Mullikin J.C."/>
            <person name="Plumb R.W."/>
            <person name="Rogers J."/>
            <person name="Schein J.E."/>
            <person name="Sohrmann M."/>
            <person name="Spieth J."/>
            <person name="Stajich J.E."/>
            <person name="Wei C."/>
            <person name="Willey D."/>
            <person name="Wilson R.K."/>
            <person name="Durbin R."/>
            <person name="Waterston R.H."/>
        </authorList>
    </citation>
    <scope>NUCLEOTIDE SEQUENCE [LARGE SCALE GENOMIC DNA]</scope>
    <source>
        <strain evidence="4 5">AF16</strain>
    </source>
</reference>
<feature type="coiled-coil region" evidence="1">
    <location>
        <begin position="139"/>
        <end position="361"/>
    </location>
</feature>
<feature type="coiled-coil region" evidence="1">
    <location>
        <begin position="658"/>
        <end position="685"/>
    </location>
</feature>
<evidence type="ECO:0000256" key="2">
    <source>
        <dbReference type="SAM" id="MobiDB-lite"/>
    </source>
</evidence>
<dbReference type="HOGENOM" id="CLU_002689_0_0_1"/>
<keyword evidence="3" id="KW-0732">Signal</keyword>
<feature type="coiled-coil region" evidence="1">
    <location>
        <begin position="1175"/>
        <end position="1230"/>
    </location>
</feature>
<dbReference type="EMBL" id="HE601046">
    <property type="protein sequence ID" value="CAP33709.2"/>
    <property type="molecule type" value="Genomic_DNA"/>
</dbReference>
<feature type="coiled-coil region" evidence="1">
    <location>
        <begin position="749"/>
        <end position="996"/>
    </location>
</feature>
<name>A8XM34_CAEBR</name>
<feature type="signal peptide" evidence="3">
    <location>
        <begin position="1"/>
        <end position="25"/>
    </location>
</feature>
<feature type="region of interest" description="Disordered" evidence="2">
    <location>
        <begin position="1651"/>
        <end position="1729"/>
    </location>
</feature>
<feature type="chain" id="PRO_5002733601" evidence="3">
    <location>
        <begin position="26"/>
        <end position="1729"/>
    </location>
</feature>
<reference evidence="4 5" key="2">
    <citation type="journal article" date="2011" name="PLoS Genet.">
        <title>Caenorhabditis briggsae recombinant inbred line genotypes reveal inter-strain incompatibility and the evolution of recombination.</title>
        <authorList>
            <person name="Ross J.A."/>
            <person name="Koboldt D.C."/>
            <person name="Staisch J.E."/>
            <person name="Chamberlin H.M."/>
            <person name="Gupta B.P."/>
            <person name="Miller R.D."/>
            <person name="Baird S.E."/>
            <person name="Haag E.S."/>
        </authorList>
    </citation>
    <scope>NUCLEOTIDE SEQUENCE [LARGE SCALE GENOMIC DNA]</scope>
    <source>
        <strain evidence="4 5">AF16</strain>
    </source>
</reference>
<dbReference type="Proteomes" id="UP000008549">
    <property type="component" value="Unassembled WGS sequence"/>
</dbReference>
<dbReference type="RefSeq" id="XP_045095714.1">
    <property type="nucleotide sequence ID" value="XM_045240202.1"/>
</dbReference>
<dbReference type="KEGG" id="cbr:CBG_15585"/>